<protein>
    <recommendedName>
        <fullName evidence="4">Transposase</fullName>
    </recommendedName>
</protein>
<dbReference type="RefSeq" id="WP_017740869.1">
    <property type="nucleotide sequence ID" value="NZ_KQ976356.1"/>
</dbReference>
<sequence length="235" mass="26983">MKNLIRNVSGLTDTAKLKHLNAFAKVENGIKKLLRQKTPITFEAVAKASGVSRAFLYKYPQLRERINSLKTRNQPKNSPPINQKASEASRIAIIDALRYQIQQQQKEINILANLVGGSSLTPQQIEKYDFIAENKRLNEALEMSQNQLNESIMINQNLTESLKNLKYQNQELKKKSANYQDLQSEQSEFHQQNSNIHVLLQQTISESRQSNIKRFAQAFKQEDKSTDFLETDTNC</sequence>
<accession>A0A139WQ99</accession>
<dbReference type="InterPro" id="IPR046229">
    <property type="entry name" value="TnpC-like"/>
</dbReference>
<comment type="caution">
    <text evidence="2">The sequence shown here is derived from an EMBL/GenBank/DDBJ whole genome shotgun (WGS) entry which is preliminary data.</text>
</comment>
<dbReference type="Proteomes" id="UP000076925">
    <property type="component" value="Unassembled WGS sequence"/>
</dbReference>
<evidence type="ECO:0000256" key="1">
    <source>
        <dbReference type="SAM" id="Coils"/>
    </source>
</evidence>
<dbReference type="OrthoDB" id="533336at2"/>
<organism evidence="2 3">
    <name type="scientific">Scytonema hofmannii PCC 7110</name>
    <dbReference type="NCBI Taxonomy" id="128403"/>
    <lineage>
        <taxon>Bacteria</taxon>
        <taxon>Bacillati</taxon>
        <taxon>Cyanobacteriota</taxon>
        <taxon>Cyanophyceae</taxon>
        <taxon>Nostocales</taxon>
        <taxon>Scytonemataceae</taxon>
        <taxon>Scytonema</taxon>
    </lineage>
</organism>
<feature type="coiled-coil region" evidence="1">
    <location>
        <begin position="155"/>
        <end position="185"/>
    </location>
</feature>
<dbReference type="EMBL" id="ANNX02000078">
    <property type="protein sequence ID" value="KYC34609.1"/>
    <property type="molecule type" value="Genomic_DNA"/>
</dbReference>
<evidence type="ECO:0000313" key="2">
    <source>
        <dbReference type="EMBL" id="KYC34609.1"/>
    </source>
</evidence>
<reference evidence="2 3" key="1">
    <citation type="journal article" date="2013" name="Genome Biol. Evol.">
        <title>Genomes of Stigonematalean cyanobacteria (subsection V) and the evolution of oxygenic photosynthesis from prokaryotes to plastids.</title>
        <authorList>
            <person name="Dagan T."/>
            <person name="Roettger M."/>
            <person name="Stucken K."/>
            <person name="Landan G."/>
            <person name="Koch R."/>
            <person name="Major P."/>
            <person name="Gould S.B."/>
            <person name="Goremykin V.V."/>
            <person name="Rippka R."/>
            <person name="Tandeau de Marsac N."/>
            <person name="Gugger M."/>
            <person name="Lockhart P.J."/>
            <person name="Allen J.F."/>
            <person name="Brune I."/>
            <person name="Maus I."/>
            <person name="Puhler A."/>
            <person name="Martin W.F."/>
        </authorList>
    </citation>
    <scope>NUCLEOTIDE SEQUENCE [LARGE SCALE GENOMIC DNA]</scope>
    <source>
        <strain evidence="2 3">PCC 7110</strain>
    </source>
</reference>
<gene>
    <name evidence="2" type="ORF">WA1_51420</name>
</gene>
<keyword evidence="3" id="KW-1185">Reference proteome</keyword>
<evidence type="ECO:0008006" key="4">
    <source>
        <dbReference type="Google" id="ProtNLM"/>
    </source>
</evidence>
<proteinExistence type="predicted"/>
<dbReference type="AlphaFoldDB" id="A0A139WQ99"/>
<dbReference type="Pfam" id="PF19776">
    <property type="entry name" value="DUF6262"/>
    <property type="match status" value="1"/>
</dbReference>
<evidence type="ECO:0000313" key="3">
    <source>
        <dbReference type="Proteomes" id="UP000076925"/>
    </source>
</evidence>
<keyword evidence="1" id="KW-0175">Coiled coil</keyword>
<dbReference type="STRING" id="128403.WA1_51420"/>
<name>A0A139WQ99_9CYAN</name>